<evidence type="ECO:0000313" key="1">
    <source>
        <dbReference type="EMBL" id="EIE90766.1"/>
    </source>
</evidence>
<dbReference type="EMBL" id="CH476747">
    <property type="protein sequence ID" value="EIE90766.1"/>
    <property type="molecule type" value="Genomic_DNA"/>
</dbReference>
<accession>I1CQN6</accession>
<dbReference type="VEuPathDB" id="FungiDB:RO3G_15477"/>
<dbReference type="AlphaFoldDB" id="I1CQN6"/>
<proteinExistence type="predicted"/>
<name>I1CQN6_RHIO9</name>
<evidence type="ECO:0000313" key="2">
    <source>
        <dbReference type="Proteomes" id="UP000009138"/>
    </source>
</evidence>
<sequence>MSLGIQSNNVRKRAAESDESFVKVPSKDTFVACREISVLNTSKAVITVLELTAQEERHFVAVVN</sequence>
<reference evidence="1 2" key="1">
    <citation type="journal article" date="2009" name="PLoS Genet.">
        <title>Genomic analysis of the basal lineage fungus Rhizopus oryzae reveals a whole-genome duplication.</title>
        <authorList>
            <person name="Ma L.-J."/>
            <person name="Ibrahim A.S."/>
            <person name="Skory C."/>
            <person name="Grabherr M.G."/>
            <person name="Burger G."/>
            <person name="Butler M."/>
            <person name="Elias M."/>
            <person name="Idnurm A."/>
            <person name="Lang B.F."/>
            <person name="Sone T."/>
            <person name="Abe A."/>
            <person name="Calvo S.E."/>
            <person name="Corrochano L.M."/>
            <person name="Engels R."/>
            <person name="Fu J."/>
            <person name="Hansberg W."/>
            <person name="Kim J.-M."/>
            <person name="Kodira C.D."/>
            <person name="Koehrsen M.J."/>
            <person name="Liu B."/>
            <person name="Miranda-Saavedra D."/>
            <person name="O'Leary S."/>
            <person name="Ortiz-Castellanos L."/>
            <person name="Poulter R."/>
            <person name="Rodriguez-Romero J."/>
            <person name="Ruiz-Herrera J."/>
            <person name="Shen Y.-Q."/>
            <person name="Zeng Q."/>
            <person name="Galagan J."/>
            <person name="Birren B.W."/>
            <person name="Cuomo C.A."/>
            <person name="Wickes B.L."/>
        </authorList>
    </citation>
    <scope>NUCLEOTIDE SEQUENCE [LARGE SCALE GENOMIC DNA]</scope>
    <source>
        <strain evidence="2">RA 99-880 / ATCC MYA-4621 / FGSC 9543 / NRRL 43880</strain>
    </source>
</reference>
<dbReference type="RefSeq" id="XP_067526162.1">
    <property type="nucleotide sequence ID" value="XM_067670061.1"/>
</dbReference>
<protein>
    <submittedName>
        <fullName evidence="1">Uncharacterized protein</fullName>
    </submittedName>
</protein>
<dbReference type="GeneID" id="93622442"/>
<dbReference type="InParanoid" id="I1CQN6"/>
<organism evidence="1 2">
    <name type="scientific">Rhizopus delemar (strain RA 99-880 / ATCC MYA-4621 / FGSC 9543 / NRRL 43880)</name>
    <name type="common">Mucormycosis agent</name>
    <name type="synonym">Rhizopus arrhizus var. delemar</name>
    <dbReference type="NCBI Taxonomy" id="246409"/>
    <lineage>
        <taxon>Eukaryota</taxon>
        <taxon>Fungi</taxon>
        <taxon>Fungi incertae sedis</taxon>
        <taxon>Mucoromycota</taxon>
        <taxon>Mucoromycotina</taxon>
        <taxon>Mucoromycetes</taxon>
        <taxon>Mucorales</taxon>
        <taxon>Mucorineae</taxon>
        <taxon>Rhizopodaceae</taxon>
        <taxon>Rhizopus</taxon>
    </lineage>
</organism>
<gene>
    <name evidence="1" type="ORF">RO3G_15477</name>
</gene>
<dbReference type="Proteomes" id="UP000009138">
    <property type="component" value="Unassembled WGS sequence"/>
</dbReference>
<keyword evidence="2" id="KW-1185">Reference proteome</keyword>